<keyword evidence="3" id="KW-0255">Endonuclease</keyword>
<dbReference type="EC" id="3.1.-.-" evidence="3"/>
<dbReference type="GO" id="GO:0016075">
    <property type="term" value="P:rRNA catabolic process"/>
    <property type="evidence" value="ECO:0007669"/>
    <property type="project" value="TreeGrafter"/>
</dbReference>
<keyword evidence="3 4" id="KW-0378">Hydrolase</keyword>
<evidence type="ECO:0000313" key="5">
    <source>
        <dbReference type="Proteomes" id="UP001153719"/>
    </source>
</evidence>
<dbReference type="SUPFAM" id="SSF50118">
    <property type="entry name" value="Cell growth inhibitor/plasmid maintenance toxic component"/>
    <property type="match status" value="1"/>
</dbReference>
<dbReference type="InterPro" id="IPR011067">
    <property type="entry name" value="Plasmid_toxin/cell-grow_inhib"/>
</dbReference>
<dbReference type="KEGG" id="ppsu:NO713_01032"/>
<dbReference type="RefSeq" id="WP_254173166.1">
    <property type="nucleotide sequence ID" value="NZ_LR882967.1"/>
</dbReference>
<keyword evidence="3" id="KW-0540">Nuclease</keyword>
<dbReference type="AlphaFoldDB" id="A0A9W4CGC0"/>
<dbReference type="EMBL" id="LR882967">
    <property type="protein sequence ID" value="CAD5926886.1"/>
    <property type="molecule type" value="Genomic_DNA"/>
</dbReference>
<dbReference type="Gene3D" id="2.30.30.110">
    <property type="match status" value="1"/>
</dbReference>
<keyword evidence="5" id="KW-1185">Reference proteome</keyword>
<protein>
    <recommendedName>
        <fullName evidence="3">mRNA interferase</fullName>
        <ecNumber evidence="3">3.1.-.-</ecNumber>
    </recommendedName>
</protein>
<dbReference type="GO" id="GO:0003677">
    <property type="term" value="F:DNA binding"/>
    <property type="evidence" value="ECO:0007669"/>
    <property type="project" value="InterPro"/>
</dbReference>
<dbReference type="Proteomes" id="UP001153719">
    <property type="component" value="Chromosome"/>
</dbReference>
<name>A0A9W4CGC0_9CYAN</name>
<evidence type="ECO:0000313" key="4">
    <source>
        <dbReference type="EMBL" id="CAD5926886.1"/>
    </source>
</evidence>
<accession>A0A9W4CGC0</accession>
<keyword evidence="2" id="KW-1277">Toxin-antitoxin system</keyword>
<organism evidence="4 5">
    <name type="scientific">Planktothrix pseudagardhii</name>
    <dbReference type="NCBI Taxonomy" id="132604"/>
    <lineage>
        <taxon>Bacteria</taxon>
        <taxon>Bacillati</taxon>
        <taxon>Cyanobacteriota</taxon>
        <taxon>Cyanophyceae</taxon>
        <taxon>Oscillatoriophycideae</taxon>
        <taxon>Oscillatoriales</taxon>
        <taxon>Microcoleaceae</taxon>
        <taxon>Planktothrix</taxon>
    </lineage>
</organism>
<proteinExistence type="inferred from homology"/>
<comment type="function">
    <text evidence="3">Toxic component of a type II toxin-antitoxin (TA) system.</text>
</comment>
<dbReference type="GO" id="GO:0006402">
    <property type="term" value="P:mRNA catabolic process"/>
    <property type="evidence" value="ECO:0007669"/>
    <property type="project" value="TreeGrafter"/>
</dbReference>
<dbReference type="PIRSF" id="PIRSF033490">
    <property type="entry name" value="MazF"/>
    <property type="match status" value="1"/>
</dbReference>
<evidence type="ECO:0000256" key="3">
    <source>
        <dbReference type="PIRNR" id="PIRNR033490"/>
    </source>
</evidence>
<evidence type="ECO:0000256" key="2">
    <source>
        <dbReference type="ARBA" id="ARBA00022649"/>
    </source>
</evidence>
<reference evidence="4" key="1">
    <citation type="submission" date="2020-09" db="EMBL/GenBank/DDBJ databases">
        <authorList>
            <person name="Blom J."/>
        </authorList>
    </citation>
    <scope>NUCLEOTIDE SEQUENCE</scope>
    <source>
        <strain evidence="4">No.713</strain>
    </source>
</reference>
<evidence type="ECO:0000256" key="1">
    <source>
        <dbReference type="ARBA" id="ARBA00007521"/>
    </source>
</evidence>
<gene>
    <name evidence="4" type="primary">ndoA</name>
    <name evidence="4" type="ORF">NO713_01032</name>
</gene>
<sequence length="120" mass="13496">MATGIEIKRGMIIDVNLDPTKGSETGKIRPCIVVTNNTYNERVPVIQVVPITGWNSKKAKIKTNVEIDTSEMNKLTKKSIADCLQTRPIDYRSRLVSIRGELEPELMLKIDQALRIVFAL</sequence>
<dbReference type="PANTHER" id="PTHR33988">
    <property type="entry name" value="ENDORIBONUCLEASE MAZF-RELATED"/>
    <property type="match status" value="1"/>
</dbReference>
<comment type="similarity">
    <text evidence="1 3">Belongs to the PemK/MazF family.</text>
</comment>
<dbReference type="Pfam" id="PF02452">
    <property type="entry name" value="PemK_toxin"/>
    <property type="match status" value="1"/>
</dbReference>
<dbReference type="GO" id="GO:0016787">
    <property type="term" value="F:hydrolase activity"/>
    <property type="evidence" value="ECO:0007669"/>
    <property type="project" value="UniProtKB-KW"/>
</dbReference>
<dbReference type="InterPro" id="IPR003477">
    <property type="entry name" value="PemK-like"/>
</dbReference>
<dbReference type="GO" id="GO:0004521">
    <property type="term" value="F:RNA endonuclease activity"/>
    <property type="evidence" value="ECO:0007669"/>
    <property type="project" value="TreeGrafter"/>
</dbReference>